<dbReference type="RefSeq" id="WP_377249436.1">
    <property type="nucleotide sequence ID" value="NZ_JBHLUH010000012.1"/>
</dbReference>
<evidence type="ECO:0000313" key="3">
    <source>
        <dbReference type="Proteomes" id="UP001589867"/>
    </source>
</evidence>
<protein>
    <submittedName>
        <fullName evidence="2">Uncharacterized protein</fullName>
    </submittedName>
</protein>
<evidence type="ECO:0000313" key="2">
    <source>
        <dbReference type="EMBL" id="MFC0528207.1"/>
    </source>
</evidence>
<comment type="caution">
    <text evidence="2">The sequence shown here is derived from an EMBL/GenBank/DDBJ whole genome shotgun (WGS) entry which is preliminary data.</text>
</comment>
<feature type="region of interest" description="Disordered" evidence="1">
    <location>
        <begin position="60"/>
        <end position="84"/>
    </location>
</feature>
<accession>A0ABV6M0J1</accession>
<reference evidence="2 3" key="1">
    <citation type="submission" date="2024-09" db="EMBL/GenBank/DDBJ databases">
        <authorList>
            <person name="Sun Q."/>
            <person name="Mori K."/>
        </authorList>
    </citation>
    <scope>NUCLEOTIDE SEQUENCE [LARGE SCALE GENOMIC DNA]</scope>
    <source>
        <strain evidence="2 3">TBRC 3947</strain>
    </source>
</reference>
<keyword evidence="3" id="KW-1185">Reference proteome</keyword>
<dbReference type="Proteomes" id="UP001589867">
    <property type="component" value="Unassembled WGS sequence"/>
</dbReference>
<gene>
    <name evidence="2" type="ORF">ACFFIA_11090</name>
</gene>
<organism evidence="2 3">
    <name type="scientific">Phytohabitans kaempferiae</name>
    <dbReference type="NCBI Taxonomy" id="1620943"/>
    <lineage>
        <taxon>Bacteria</taxon>
        <taxon>Bacillati</taxon>
        <taxon>Actinomycetota</taxon>
        <taxon>Actinomycetes</taxon>
        <taxon>Micromonosporales</taxon>
        <taxon>Micromonosporaceae</taxon>
    </lineage>
</organism>
<dbReference type="EMBL" id="JBHLUH010000012">
    <property type="protein sequence ID" value="MFC0528207.1"/>
    <property type="molecule type" value="Genomic_DNA"/>
</dbReference>
<evidence type="ECO:0000256" key="1">
    <source>
        <dbReference type="SAM" id="MobiDB-lite"/>
    </source>
</evidence>
<name>A0ABV6M0J1_9ACTN</name>
<proteinExistence type="predicted"/>
<sequence>MYRYFISFANQAPNGALAFGNLDVTLHQPIRSIEDVNHTLVHLIREQGFHNVTVLSFSTYHKDTPPASAPARRDQPSRRHHHGR</sequence>